<dbReference type="Pfam" id="PF04069">
    <property type="entry name" value="OpuAC"/>
    <property type="match status" value="1"/>
</dbReference>
<dbReference type="Gene3D" id="3.40.190.100">
    <property type="entry name" value="Glycine betaine-binding periplasmic protein, domain 2"/>
    <property type="match status" value="1"/>
</dbReference>
<dbReference type="EMBL" id="AGXA01000001">
    <property type="protein sequence ID" value="EKU94439.1"/>
    <property type="molecule type" value="Genomic_DNA"/>
</dbReference>
<evidence type="ECO:0000256" key="2">
    <source>
        <dbReference type="ARBA" id="ARBA00022448"/>
    </source>
</evidence>
<dbReference type="GO" id="GO:0043190">
    <property type="term" value="C:ATP-binding cassette (ABC) transporter complex"/>
    <property type="evidence" value="ECO:0007669"/>
    <property type="project" value="InterPro"/>
</dbReference>
<evidence type="ECO:0000313" key="8">
    <source>
        <dbReference type="EMBL" id="EKU94439.1"/>
    </source>
</evidence>
<sequence>MAHFVKNLKLTVSLALVSSFLLACEGNDKAVDEKLVDGDQIELAHNDWEESLASTNVIAQVLEEIGYDVTLTSVDVSVMWQALAEGETDASVTAWLPITHGAQEEEYGDQIENLGPHTHGAKIGLAVPTYMEDLNSIEDLDDQADKTITGIEPGAGIMDSSEEAMEVYDNLADWELQNASTGAMTTELRTRYENQEEIVVTGWNPHWMFQEFDLKYLDDPENVYGDDESIYTHVRQGFEDDHPIAFSVLDNFEWEMDDLEAVVLELAETDDPELAAENWISENQEKVQEWISEAQELASESN</sequence>
<dbReference type="HOGENOM" id="CLU_008673_1_0_9"/>
<feature type="coiled-coil region" evidence="5">
    <location>
        <begin position="249"/>
        <end position="300"/>
    </location>
</feature>
<keyword evidence="5" id="KW-0175">Coiled coil</keyword>
<dbReference type="PANTHER" id="PTHR47737">
    <property type="entry name" value="GLYCINE BETAINE/PROLINE BETAINE TRANSPORT SYSTEM PERMEASE PROTEIN PROW"/>
    <property type="match status" value="1"/>
</dbReference>
<dbReference type="PROSITE" id="PS51257">
    <property type="entry name" value="PROKAR_LIPOPROTEIN"/>
    <property type="match status" value="1"/>
</dbReference>
<comment type="subcellular location">
    <subcellularLocation>
        <location evidence="1">Cell membrane</location>
    </subcellularLocation>
</comment>
<dbReference type="RefSeq" id="WP_003776091.1">
    <property type="nucleotide sequence ID" value="NZ_JH992957.1"/>
</dbReference>
<dbReference type="CDD" id="cd13639">
    <property type="entry name" value="PBP2_OpuAC_like"/>
    <property type="match status" value="1"/>
</dbReference>
<dbReference type="GO" id="GO:0015226">
    <property type="term" value="F:carnitine transmembrane transporter activity"/>
    <property type="evidence" value="ECO:0007669"/>
    <property type="project" value="TreeGrafter"/>
</dbReference>
<keyword evidence="6" id="KW-0732">Signal</keyword>
<accession>K9EB28</accession>
<evidence type="ECO:0000313" key="9">
    <source>
        <dbReference type="Proteomes" id="UP000009875"/>
    </source>
</evidence>
<dbReference type="PANTHER" id="PTHR47737:SF1">
    <property type="entry name" value="GLYCINE BETAINE_PROLINE BETAINE TRANSPORT SYSTEM PERMEASE PROTEIN PROW"/>
    <property type="match status" value="1"/>
</dbReference>
<proteinExistence type="predicted"/>
<reference evidence="8 9" key="1">
    <citation type="submission" date="2012-09" db="EMBL/GenBank/DDBJ databases">
        <title>The Genome Sequence of Alloiococcus otitis ATCC 51267.</title>
        <authorList>
            <consortium name="The Broad Institute Genome Sequencing Platform"/>
            <person name="Earl A."/>
            <person name="Ward D."/>
            <person name="Feldgarden M."/>
            <person name="Gevers D."/>
            <person name="Huys G."/>
            <person name="Walker B."/>
            <person name="Young S.K."/>
            <person name="Zeng Q."/>
            <person name="Gargeya S."/>
            <person name="Fitzgerald M."/>
            <person name="Haas B."/>
            <person name="Abouelleil A."/>
            <person name="Alvarado L."/>
            <person name="Arachchi H.M."/>
            <person name="Berlin A.M."/>
            <person name="Chapman S.B."/>
            <person name="Goldberg J."/>
            <person name="Griggs A."/>
            <person name="Gujja S."/>
            <person name="Hansen M."/>
            <person name="Howarth C."/>
            <person name="Imamovic A."/>
            <person name="Larimer J."/>
            <person name="McCowen C."/>
            <person name="Montmayeur A."/>
            <person name="Murphy C."/>
            <person name="Neiman D."/>
            <person name="Pearson M."/>
            <person name="Priest M."/>
            <person name="Roberts A."/>
            <person name="Saif S."/>
            <person name="Shea T."/>
            <person name="Sisk P."/>
            <person name="Sykes S."/>
            <person name="Wortman J."/>
            <person name="Nusbaum C."/>
            <person name="Birren B."/>
        </authorList>
    </citation>
    <scope>NUCLEOTIDE SEQUENCE [LARGE SCALE GENOMIC DNA]</scope>
    <source>
        <strain evidence="8 9">ATCC 51267</strain>
    </source>
</reference>
<dbReference type="GO" id="GO:0005275">
    <property type="term" value="F:amine transmembrane transporter activity"/>
    <property type="evidence" value="ECO:0007669"/>
    <property type="project" value="TreeGrafter"/>
</dbReference>
<dbReference type="InterPro" id="IPR007210">
    <property type="entry name" value="ABC_Gly_betaine_transp_sub-bd"/>
</dbReference>
<protein>
    <recommendedName>
        <fullName evidence="7">ABC-type glycine betaine transport system substrate-binding domain-containing protein</fullName>
    </recommendedName>
</protein>
<name>K9EB28_9LACT</name>
<dbReference type="OrthoDB" id="9787902at2"/>
<keyword evidence="4" id="KW-0472">Membrane</keyword>
<gene>
    <name evidence="8" type="ORF">HMPREF9698_00029</name>
</gene>
<dbReference type="GO" id="GO:0015871">
    <property type="term" value="P:choline transport"/>
    <property type="evidence" value="ECO:0007669"/>
    <property type="project" value="TreeGrafter"/>
</dbReference>
<dbReference type="eggNOG" id="COG2113">
    <property type="taxonomic scope" value="Bacteria"/>
</dbReference>
<keyword evidence="2" id="KW-0813">Transport</keyword>
<dbReference type="SUPFAM" id="SSF53850">
    <property type="entry name" value="Periplasmic binding protein-like II"/>
    <property type="match status" value="1"/>
</dbReference>
<evidence type="ECO:0000256" key="6">
    <source>
        <dbReference type="SAM" id="SignalP"/>
    </source>
</evidence>
<feature type="chain" id="PRO_5038826987" description="ABC-type glycine betaine transport system substrate-binding domain-containing protein" evidence="6">
    <location>
        <begin position="24"/>
        <end position="302"/>
    </location>
</feature>
<dbReference type="GO" id="GO:0031460">
    <property type="term" value="P:glycine betaine transport"/>
    <property type="evidence" value="ECO:0007669"/>
    <property type="project" value="TreeGrafter"/>
</dbReference>
<feature type="signal peptide" evidence="6">
    <location>
        <begin position="1"/>
        <end position="23"/>
    </location>
</feature>
<evidence type="ECO:0000256" key="1">
    <source>
        <dbReference type="ARBA" id="ARBA00004236"/>
    </source>
</evidence>
<dbReference type="AlphaFoldDB" id="K9EB28"/>
<comment type="caution">
    <text evidence="8">The sequence shown here is derived from an EMBL/GenBank/DDBJ whole genome shotgun (WGS) entry which is preliminary data.</text>
</comment>
<feature type="domain" description="ABC-type glycine betaine transport system substrate-binding" evidence="7">
    <location>
        <begin position="40"/>
        <end position="282"/>
    </location>
</feature>
<dbReference type="Gene3D" id="3.40.190.10">
    <property type="entry name" value="Periplasmic binding protein-like II"/>
    <property type="match status" value="1"/>
</dbReference>
<evidence type="ECO:0000256" key="3">
    <source>
        <dbReference type="ARBA" id="ARBA00022475"/>
    </source>
</evidence>
<keyword evidence="9" id="KW-1185">Reference proteome</keyword>
<dbReference type="Proteomes" id="UP000009875">
    <property type="component" value="Unassembled WGS sequence"/>
</dbReference>
<dbReference type="STRING" id="883081.HMPREF9698_00029"/>
<keyword evidence="3" id="KW-1003">Cell membrane</keyword>
<organism evidence="8 9">
    <name type="scientific">Alloiococcus otitis ATCC 51267</name>
    <dbReference type="NCBI Taxonomy" id="883081"/>
    <lineage>
        <taxon>Bacteria</taxon>
        <taxon>Bacillati</taxon>
        <taxon>Bacillota</taxon>
        <taxon>Bacilli</taxon>
        <taxon>Lactobacillales</taxon>
        <taxon>Carnobacteriaceae</taxon>
        <taxon>Alloiococcus</taxon>
    </lineage>
</organism>
<evidence type="ECO:0000256" key="5">
    <source>
        <dbReference type="SAM" id="Coils"/>
    </source>
</evidence>
<evidence type="ECO:0000259" key="7">
    <source>
        <dbReference type="Pfam" id="PF04069"/>
    </source>
</evidence>
<evidence type="ECO:0000256" key="4">
    <source>
        <dbReference type="ARBA" id="ARBA00023136"/>
    </source>
</evidence>